<feature type="signal peptide" evidence="5">
    <location>
        <begin position="1"/>
        <end position="27"/>
    </location>
</feature>
<name>A0ABS2TV60_9ACTN</name>
<dbReference type="RefSeq" id="WP_205358042.1">
    <property type="nucleotide sequence ID" value="NZ_JADKYB010000008.1"/>
</dbReference>
<evidence type="ECO:0000256" key="5">
    <source>
        <dbReference type="SAM" id="SignalP"/>
    </source>
</evidence>
<dbReference type="PANTHER" id="PTHR14218:SF15">
    <property type="entry name" value="TRIPEPTIDYL-PEPTIDASE 1"/>
    <property type="match status" value="1"/>
</dbReference>
<comment type="caution">
    <text evidence="7">The sequence shown here is derived from an EMBL/GenBank/DDBJ whole genome shotgun (WGS) entry which is preliminary data.</text>
</comment>
<evidence type="ECO:0000256" key="4">
    <source>
        <dbReference type="SAM" id="MobiDB-lite"/>
    </source>
</evidence>
<organism evidence="7 8">
    <name type="scientific">Actinacidiphila acididurans</name>
    <dbReference type="NCBI Taxonomy" id="2784346"/>
    <lineage>
        <taxon>Bacteria</taxon>
        <taxon>Bacillati</taxon>
        <taxon>Actinomycetota</taxon>
        <taxon>Actinomycetes</taxon>
        <taxon>Kitasatosporales</taxon>
        <taxon>Streptomycetaceae</taxon>
        <taxon>Actinacidiphila</taxon>
    </lineage>
</organism>
<evidence type="ECO:0000259" key="6">
    <source>
        <dbReference type="PROSITE" id="PS51695"/>
    </source>
</evidence>
<dbReference type="Pfam" id="PF00082">
    <property type="entry name" value="Peptidase_S8"/>
    <property type="match status" value="1"/>
</dbReference>
<dbReference type="PANTHER" id="PTHR14218">
    <property type="entry name" value="PROTEASE S8 TRIPEPTIDYL PEPTIDASE I CLN2"/>
    <property type="match status" value="1"/>
</dbReference>
<feature type="chain" id="PRO_5047368115" evidence="5">
    <location>
        <begin position="28"/>
        <end position="434"/>
    </location>
</feature>
<dbReference type="InterPro" id="IPR000209">
    <property type="entry name" value="Peptidase_S8/S53_dom"/>
</dbReference>
<evidence type="ECO:0000256" key="2">
    <source>
        <dbReference type="ARBA" id="ARBA00022801"/>
    </source>
</evidence>
<evidence type="ECO:0000256" key="3">
    <source>
        <dbReference type="ARBA" id="ARBA00022825"/>
    </source>
</evidence>
<feature type="region of interest" description="Disordered" evidence="4">
    <location>
        <begin position="30"/>
        <end position="55"/>
    </location>
</feature>
<protein>
    <submittedName>
        <fullName evidence="7">S53 family peptidase</fullName>
    </submittedName>
</protein>
<keyword evidence="8" id="KW-1185">Reference proteome</keyword>
<accession>A0ABS2TV60</accession>
<feature type="domain" description="Peptidase S53" evidence="6">
    <location>
        <begin position="101"/>
        <end position="434"/>
    </location>
</feature>
<dbReference type="PROSITE" id="PS00138">
    <property type="entry name" value="SUBTILASE_SER"/>
    <property type="match status" value="1"/>
</dbReference>
<evidence type="ECO:0000313" key="7">
    <source>
        <dbReference type="EMBL" id="MBM9506180.1"/>
    </source>
</evidence>
<sequence>MRRLFPAAAIPAALAAIAIFAAPGAAAANPAAHTPQQQSTSTTQHGRLPSNVQDACPATAPGRVRCMALVRTDVHGGLGVRGRTAHAAGGAADNTTALPTGYSPADIRSAYNLPSAGGSGQTVALVEAYDNPTAEADLAVYRTTYGLPACTTANGCFTKVNQKGQQAGYPASDQYTGWSLETALDLDAVSAVCPGCRILLVEADSNGDADMAAAVNTAARLGATEISNSYGEDEGYGMFAYASAYSHPGVAITAASGDLGFSVPKFPAVLPTVTAVGGTSLVRDPGTARGWSETAWGESSSGCSAWLDKPAWQTDVPDCPGRVTADVSADSDPNTGGLAVYDTTPGTFGNPGWVEAGGTSLASPIVAAVIALAGSPGDFPDASRLYSHAGHLNDVTSGSNGAYGFDCGGDNLCNGMPGYDGPTGLGTPNGLGAF</sequence>
<dbReference type="Gene3D" id="3.40.50.200">
    <property type="entry name" value="Peptidase S8/S53 domain"/>
    <property type="match status" value="1"/>
</dbReference>
<dbReference type="PROSITE" id="PS51695">
    <property type="entry name" value="SEDOLISIN"/>
    <property type="match status" value="1"/>
</dbReference>
<feature type="compositionally biased region" description="Low complexity" evidence="4">
    <location>
        <begin position="30"/>
        <end position="44"/>
    </location>
</feature>
<dbReference type="InterPro" id="IPR036852">
    <property type="entry name" value="Peptidase_S8/S53_dom_sf"/>
</dbReference>
<keyword evidence="2" id="KW-0378">Hydrolase</keyword>
<reference evidence="7 8" key="1">
    <citation type="submission" date="2021-01" db="EMBL/GenBank/DDBJ databases">
        <title>Streptomyces acididurans sp. nov., isolated from a peat swamp forest soil.</title>
        <authorList>
            <person name="Chantavorakit T."/>
            <person name="Duangmal K."/>
        </authorList>
    </citation>
    <scope>NUCLEOTIDE SEQUENCE [LARGE SCALE GENOMIC DNA]</scope>
    <source>
        <strain evidence="7 8">KK5PA1</strain>
    </source>
</reference>
<dbReference type="CDD" id="cd04056">
    <property type="entry name" value="Peptidases_S53"/>
    <property type="match status" value="1"/>
</dbReference>
<dbReference type="InterPro" id="IPR023828">
    <property type="entry name" value="Peptidase_S8_Ser-AS"/>
</dbReference>
<gene>
    <name evidence="7" type="ORF">ITX44_16805</name>
</gene>
<evidence type="ECO:0000256" key="1">
    <source>
        <dbReference type="ARBA" id="ARBA00022670"/>
    </source>
</evidence>
<keyword evidence="3" id="KW-0720">Serine protease</keyword>
<evidence type="ECO:0000313" key="8">
    <source>
        <dbReference type="Proteomes" id="UP000749040"/>
    </source>
</evidence>
<keyword evidence="1" id="KW-0645">Protease</keyword>
<dbReference type="InterPro" id="IPR050819">
    <property type="entry name" value="Tripeptidyl-peptidase_I"/>
</dbReference>
<proteinExistence type="predicted"/>
<dbReference type="EMBL" id="JADKYB010000008">
    <property type="protein sequence ID" value="MBM9506180.1"/>
    <property type="molecule type" value="Genomic_DNA"/>
</dbReference>
<dbReference type="SUPFAM" id="SSF52743">
    <property type="entry name" value="Subtilisin-like"/>
    <property type="match status" value="1"/>
</dbReference>
<keyword evidence="5" id="KW-0732">Signal</keyword>
<dbReference type="InterPro" id="IPR030400">
    <property type="entry name" value="Sedolisin_dom"/>
</dbReference>
<dbReference type="Proteomes" id="UP000749040">
    <property type="component" value="Unassembled WGS sequence"/>
</dbReference>